<evidence type="ECO:0000259" key="3">
    <source>
        <dbReference type="Pfam" id="PF03446"/>
    </source>
</evidence>
<proteinExistence type="predicted"/>
<dbReference type="SUPFAM" id="SSF51735">
    <property type="entry name" value="NAD(P)-binding Rossmann-fold domains"/>
    <property type="match status" value="1"/>
</dbReference>
<dbReference type="PANTHER" id="PTHR22981:SF7">
    <property type="entry name" value="3-HYDROXYISOBUTYRATE DEHYDROGENASE, MITOCHONDRIAL"/>
    <property type="match status" value="1"/>
</dbReference>
<dbReference type="Pfam" id="PF03446">
    <property type="entry name" value="NAD_binding_2"/>
    <property type="match status" value="1"/>
</dbReference>
<sequence>MAAIAFIGLGQMGSPMASNLLQQGHQLRVFDVNAEAVRHLVDKGATPAANPAQAAKDAEFIITMLPNGDLVRSVLFGENGVCESLSTDALVIDMSTIHPLQTDKLIADMQAKGFSMMDVPVGRTSANAITGTLLLLAGGTAEQVERATPILMAMGSELINAGGPGMGIRVKLINNYMSIALNALSGRSCRFVRSPESSLRCCRQSDERYRRR</sequence>
<dbReference type="InterPro" id="IPR006115">
    <property type="entry name" value="6PGDH_NADP-bd"/>
</dbReference>
<dbReference type="InterPro" id="IPR036291">
    <property type="entry name" value="NAD(P)-bd_dom_sf"/>
</dbReference>
<dbReference type="PANTHER" id="PTHR22981">
    <property type="entry name" value="3-HYDROXYISOBUTYRATE DEHYDROGENASE-RELATED"/>
    <property type="match status" value="1"/>
</dbReference>
<dbReference type="GO" id="GO:0008679">
    <property type="term" value="F:2-hydroxy-3-oxopropionate reductase activity"/>
    <property type="evidence" value="ECO:0007669"/>
    <property type="project" value="UniProtKB-EC"/>
</dbReference>
<dbReference type="PROSITE" id="PS00895">
    <property type="entry name" value="3_HYDROXYISOBUT_DH"/>
    <property type="match status" value="1"/>
</dbReference>
<evidence type="ECO:0000313" key="5">
    <source>
        <dbReference type="Proteomes" id="UP000250780"/>
    </source>
</evidence>
<dbReference type="EC" id="1.1.1.60" evidence="4"/>
<reference evidence="4 5" key="1">
    <citation type="submission" date="2018-06" db="EMBL/GenBank/DDBJ databases">
        <authorList>
            <consortium name="Pathogen Informatics"/>
            <person name="Doyle S."/>
        </authorList>
    </citation>
    <scope>NUCLEOTIDE SEQUENCE [LARGE SCALE GENOMIC DNA]</scope>
    <source>
        <strain evidence="4 5">NCTC9073</strain>
    </source>
</reference>
<accession>A0A2X1MTI5</accession>
<organism evidence="4 5">
    <name type="scientific">Escherichia coli</name>
    <dbReference type="NCBI Taxonomy" id="562"/>
    <lineage>
        <taxon>Bacteria</taxon>
        <taxon>Pseudomonadati</taxon>
        <taxon>Pseudomonadota</taxon>
        <taxon>Gammaproteobacteria</taxon>
        <taxon>Enterobacterales</taxon>
        <taxon>Enterobacteriaceae</taxon>
        <taxon>Escherichia</taxon>
    </lineage>
</organism>
<keyword evidence="2" id="KW-0520">NAD</keyword>
<dbReference type="Proteomes" id="UP000250780">
    <property type="component" value="Unassembled WGS sequence"/>
</dbReference>
<evidence type="ECO:0000313" key="4">
    <source>
        <dbReference type="EMBL" id="SPX09716.1"/>
    </source>
</evidence>
<dbReference type="Gene3D" id="3.40.50.720">
    <property type="entry name" value="NAD(P)-binding Rossmann-like Domain"/>
    <property type="match status" value="1"/>
</dbReference>
<keyword evidence="1 4" id="KW-0560">Oxidoreductase</keyword>
<evidence type="ECO:0000256" key="1">
    <source>
        <dbReference type="ARBA" id="ARBA00023002"/>
    </source>
</evidence>
<dbReference type="InterPro" id="IPR002204">
    <property type="entry name" value="3-OH-isobutyrate_DH-rel_CS"/>
</dbReference>
<evidence type="ECO:0000256" key="2">
    <source>
        <dbReference type="ARBA" id="ARBA00023027"/>
    </source>
</evidence>
<name>A0A2X1MTI5_ECOLX</name>
<dbReference type="AlphaFoldDB" id="A0A2X1MTI5"/>
<dbReference type="GO" id="GO:0050661">
    <property type="term" value="F:NADP binding"/>
    <property type="evidence" value="ECO:0007669"/>
    <property type="project" value="InterPro"/>
</dbReference>
<dbReference type="EMBL" id="UASD01000005">
    <property type="protein sequence ID" value="SPX09716.1"/>
    <property type="molecule type" value="Genomic_DNA"/>
</dbReference>
<dbReference type="GO" id="GO:0016054">
    <property type="term" value="P:organic acid catabolic process"/>
    <property type="evidence" value="ECO:0007669"/>
    <property type="project" value="UniProtKB-ARBA"/>
</dbReference>
<gene>
    <name evidence="4" type="primary">garR_2</name>
    <name evidence="4" type="ORF">NCTC9073_00988</name>
</gene>
<protein>
    <submittedName>
        <fullName evidence="4">Putative phosphogluconate dehydrogenase</fullName>
        <ecNumber evidence="4">1.1.1.60</ecNumber>
    </submittedName>
</protein>
<feature type="domain" description="6-phosphogluconate dehydrogenase NADP-binding" evidence="3">
    <location>
        <begin position="4"/>
        <end position="159"/>
    </location>
</feature>
<dbReference type="NCBIfam" id="NF012005">
    <property type="entry name" value="PRK15461.1"/>
    <property type="match status" value="1"/>
</dbReference>